<sequence length="93" mass="10543">MSATVQTRVVDIDRLIPRVVSKDREENDVKLLLPWVYKQINVARGTDLFDWPDGIMNFASCSRSSSLTRLLLPTKHIAPLALQHPEGRLCCPE</sequence>
<accession>A0A3F3QGP7</accession>
<evidence type="ECO:0000313" key="1">
    <source>
        <dbReference type="EMBL" id="RDH38341.1"/>
    </source>
</evidence>
<dbReference type="RefSeq" id="XP_026631363.1">
    <property type="nucleotide sequence ID" value="XM_026764343.1"/>
</dbReference>
<proteinExistence type="predicted"/>
<name>A0A3F3QGP7_9EURO</name>
<dbReference type="AlphaFoldDB" id="A0A3F3QGP7"/>
<reference evidence="1 2" key="1">
    <citation type="submission" date="2018-07" db="EMBL/GenBank/DDBJ databases">
        <title>The genomes of Aspergillus section Nigri reveals drivers in fungal speciation.</title>
        <authorList>
            <consortium name="DOE Joint Genome Institute"/>
            <person name="Vesth T.C."/>
            <person name="Nybo J."/>
            <person name="Theobald S."/>
            <person name="Brandl J."/>
            <person name="Frisvad J.C."/>
            <person name="Nielsen K.F."/>
            <person name="Lyhne E.K."/>
            <person name="Kogle M.E."/>
            <person name="Kuo A."/>
            <person name="Riley R."/>
            <person name="Clum A."/>
            <person name="Nolan M."/>
            <person name="Lipzen A."/>
            <person name="Salamov A."/>
            <person name="Henrissat B."/>
            <person name="Wiebenga A."/>
            <person name="De vries R.P."/>
            <person name="Grigoriev I.V."/>
            <person name="Mortensen U.H."/>
            <person name="Andersen M.R."/>
            <person name="Baker S.E."/>
        </authorList>
    </citation>
    <scope>NUCLEOTIDE SEQUENCE [LARGE SCALE GENOMIC DNA]</scope>
    <source>
        <strain evidence="1 2">CBS 139.54b</strain>
    </source>
</reference>
<gene>
    <name evidence="1" type="ORF">BDQ94DRAFT_133725</name>
</gene>
<protein>
    <submittedName>
        <fullName evidence="1">Uncharacterized protein</fullName>
    </submittedName>
</protein>
<organism evidence="1 2">
    <name type="scientific">Aspergillus welwitschiae</name>
    <dbReference type="NCBI Taxonomy" id="1341132"/>
    <lineage>
        <taxon>Eukaryota</taxon>
        <taxon>Fungi</taxon>
        <taxon>Dikarya</taxon>
        <taxon>Ascomycota</taxon>
        <taxon>Pezizomycotina</taxon>
        <taxon>Eurotiomycetes</taxon>
        <taxon>Eurotiomycetidae</taxon>
        <taxon>Eurotiales</taxon>
        <taxon>Aspergillaceae</taxon>
        <taxon>Aspergillus</taxon>
        <taxon>Aspergillus subgen. Circumdati</taxon>
    </lineage>
</organism>
<dbReference type="Proteomes" id="UP000253729">
    <property type="component" value="Unassembled WGS sequence"/>
</dbReference>
<evidence type="ECO:0000313" key="2">
    <source>
        <dbReference type="Proteomes" id="UP000253729"/>
    </source>
</evidence>
<dbReference type="GeneID" id="38132699"/>
<dbReference type="EMBL" id="KZ852033">
    <property type="protein sequence ID" value="RDH38341.1"/>
    <property type="molecule type" value="Genomic_DNA"/>
</dbReference>
<keyword evidence="2" id="KW-1185">Reference proteome</keyword>